<dbReference type="EMBL" id="FPBO01000029">
    <property type="protein sequence ID" value="SFV08957.1"/>
    <property type="molecule type" value="Genomic_DNA"/>
</dbReference>
<sequence>MNTTTKPSKEQLRQFMRQRRQAAEPPPSMAEIRRQLGWYLLPPGVRQAR</sequence>
<evidence type="ECO:0000313" key="2">
    <source>
        <dbReference type="EMBL" id="SFV08957.1"/>
    </source>
</evidence>
<proteinExistence type="predicted"/>
<feature type="region of interest" description="Disordered" evidence="1">
    <location>
        <begin position="1"/>
        <end position="29"/>
    </location>
</feature>
<gene>
    <name evidence="2" type="ORF">SAMN05216552_10291</name>
</gene>
<accession>A0A1I7LH03</accession>
<evidence type="ECO:0000313" key="3">
    <source>
        <dbReference type="Proteomes" id="UP000199391"/>
    </source>
</evidence>
<keyword evidence="3" id="KW-1185">Reference proteome</keyword>
<dbReference type="Proteomes" id="UP000199391">
    <property type="component" value="Unassembled WGS sequence"/>
</dbReference>
<dbReference type="RefSeq" id="WP_177307497.1">
    <property type="nucleotide sequence ID" value="NZ_FPBO01000029.1"/>
</dbReference>
<evidence type="ECO:0000256" key="1">
    <source>
        <dbReference type="SAM" id="MobiDB-lite"/>
    </source>
</evidence>
<dbReference type="AlphaFoldDB" id="A0A1I7LH03"/>
<organism evidence="2 3">
    <name type="scientific">Pseudoduganella namucuonensis</name>
    <dbReference type="NCBI Taxonomy" id="1035707"/>
    <lineage>
        <taxon>Bacteria</taxon>
        <taxon>Pseudomonadati</taxon>
        <taxon>Pseudomonadota</taxon>
        <taxon>Betaproteobacteria</taxon>
        <taxon>Burkholderiales</taxon>
        <taxon>Oxalobacteraceae</taxon>
        <taxon>Telluria group</taxon>
        <taxon>Pseudoduganella</taxon>
    </lineage>
</organism>
<name>A0A1I7LH03_9BURK</name>
<protein>
    <submittedName>
        <fullName evidence="2">Uncharacterized protein</fullName>
    </submittedName>
</protein>
<reference evidence="3" key="1">
    <citation type="submission" date="2016-10" db="EMBL/GenBank/DDBJ databases">
        <authorList>
            <person name="Varghese N."/>
            <person name="Submissions S."/>
        </authorList>
    </citation>
    <scope>NUCLEOTIDE SEQUENCE [LARGE SCALE GENOMIC DNA]</scope>
    <source>
        <strain evidence="3">CGMCC 1.11014</strain>
    </source>
</reference>
<dbReference type="STRING" id="1035707.SAMN05216552_10291"/>